<dbReference type="Proteomes" id="UP000237923">
    <property type="component" value="Unassembled WGS sequence"/>
</dbReference>
<dbReference type="EMBL" id="OKQU01000002">
    <property type="protein sequence ID" value="SPE09322.1"/>
    <property type="molecule type" value="Genomic_DNA"/>
</dbReference>
<dbReference type="KEGG" id="lsu:A6B45_09675"/>
<sequence>MTNKIKMIALDMDNTLLRPDKTLSKRNTKVLQSLHTMGKSIVLTTSRPFPNVQPFLSQLQLNQVNDYAILFNGAIIKNIYTNQNLINHVFTLSDVDEVFNLIHNIRLPIDLVTQNNVYSIKDFGKSGYVELVGKLIPYSEKLLSELTPDLMFNKFVVCATDTELNYLENVLQHTPILTKNINFVRSRRNLLEFVPNKVNKGAALSKLLKQLSLTPDSLMAFGDEANDYSMLSLARVSVAMDNAIPSIKKISTNITKSNAEDGVAEFLENYFSL</sequence>
<dbReference type="Pfam" id="PF08282">
    <property type="entry name" value="Hydrolase_3"/>
    <property type="match status" value="1"/>
</dbReference>
<dbReference type="InterPro" id="IPR036412">
    <property type="entry name" value="HAD-like_sf"/>
</dbReference>
<dbReference type="GO" id="GO:0005829">
    <property type="term" value="C:cytosol"/>
    <property type="evidence" value="ECO:0007669"/>
    <property type="project" value="TreeGrafter"/>
</dbReference>
<evidence type="ECO:0000313" key="4">
    <source>
        <dbReference type="Proteomes" id="UP000239237"/>
    </source>
</evidence>
<dbReference type="CDD" id="cd07516">
    <property type="entry name" value="HAD_Pase"/>
    <property type="match status" value="1"/>
</dbReference>
<keyword evidence="4" id="KW-1185">Reference proteome</keyword>
<reference evidence="1 4" key="2">
    <citation type="submission" date="2018-02" db="EMBL/GenBank/DDBJ databases">
        <authorList>
            <person name="Rodrigo-Torres L."/>
            <person name="Arahal R. D."/>
            <person name="Lucena T."/>
        </authorList>
    </citation>
    <scope>NUCLEOTIDE SEQUENCE [LARGE SCALE GENOMIC DNA]</scope>
    <source>
        <strain evidence="1 4">CECT 8486</strain>
    </source>
</reference>
<dbReference type="EC" id="3.1.3.23" evidence="2"/>
<dbReference type="RefSeq" id="WP_072614389.1">
    <property type="nucleotide sequence ID" value="NZ_AP017935.1"/>
</dbReference>
<evidence type="ECO:0000313" key="3">
    <source>
        <dbReference type="Proteomes" id="UP000237923"/>
    </source>
</evidence>
<dbReference type="PANTHER" id="PTHR10000">
    <property type="entry name" value="PHOSPHOSERINE PHOSPHATASE"/>
    <property type="match status" value="1"/>
</dbReference>
<dbReference type="EMBL" id="OKQR01000002">
    <property type="protein sequence ID" value="SPD93666.1"/>
    <property type="molecule type" value="Genomic_DNA"/>
</dbReference>
<name>A0A2N9KEQ8_9LACO</name>
<dbReference type="Gene3D" id="3.40.50.1000">
    <property type="entry name" value="HAD superfamily/HAD-like"/>
    <property type="match status" value="1"/>
</dbReference>
<dbReference type="GO" id="GO:0000287">
    <property type="term" value="F:magnesium ion binding"/>
    <property type="evidence" value="ECO:0007669"/>
    <property type="project" value="TreeGrafter"/>
</dbReference>
<proteinExistence type="predicted"/>
<organism evidence="2 3">
    <name type="scientific">Leuconostoc suionicum</name>
    <dbReference type="NCBI Taxonomy" id="1511761"/>
    <lineage>
        <taxon>Bacteria</taxon>
        <taxon>Bacillati</taxon>
        <taxon>Bacillota</taxon>
        <taxon>Bacilli</taxon>
        <taxon>Lactobacillales</taxon>
        <taxon>Lactobacillaceae</taxon>
        <taxon>Leuconostoc</taxon>
    </lineage>
</organism>
<evidence type="ECO:0000313" key="1">
    <source>
        <dbReference type="EMBL" id="SPD93666.1"/>
    </source>
</evidence>
<accession>A0A2N9KEQ8</accession>
<dbReference type="NCBIfam" id="TIGR01484">
    <property type="entry name" value="HAD-SF-IIB"/>
    <property type="match status" value="1"/>
</dbReference>
<dbReference type="AlphaFoldDB" id="A0A2N9KEQ8"/>
<dbReference type="NCBIfam" id="TIGR00099">
    <property type="entry name" value="Cof-subfamily"/>
    <property type="match status" value="1"/>
</dbReference>
<keyword evidence="2" id="KW-0378">Hydrolase</keyword>
<dbReference type="SUPFAM" id="SSF56784">
    <property type="entry name" value="HAD-like"/>
    <property type="match status" value="1"/>
</dbReference>
<gene>
    <name evidence="2" type="primary">yidA_3</name>
    <name evidence="1" type="ORF">LES8486_01325</name>
    <name evidence="2" type="ORF">LES9216_01472</name>
</gene>
<evidence type="ECO:0000313" key="2">
    <source>
        <dbReference type="EMBL" id="SPE09322.1"/>
    </source>
</evidence>
<dbReference type="InterPro" id="IPR023214">
    <property type="entry name" value="HAD_sf"/>
</dbReference>
<dbReference type="SFLD" id="SFLDS00003">
    <property type="entry name" value="Haloacid_Dehalogenase"/>
    <property type="match status" value="1"/>
</dbReference>
<dbReference type="Proteomes" id="UP000239237">
    <property type="component" value="Unassembled WGS sequence"/>
</dbReference>
<dbReference type="Gene3D" id="3.30.1240.10">
    <property type="match status" value="1"/>
</dbReference>
<protein>
    <submittedName>
        <fullName evidence="2">Sugar phosphatase YidA</fullName>
        <ecNumber evidence="2">3.1.3.23</ecNumber>
    </submittedName>
</protein>
<dbReference type="PANTHER" id="PTHR10000:SF8">
    <property type="entry name" value="HAD SUPERFAMILY HYDROLASE-LIKE, TYPE 3"/>
    <property type="match status" value="1"/>
</dbReference>
<dbReference type="SFLD" id="SFLDG01140">
    <property type="entry name" value="C2.B:_Phosphomannomutase_and_P"/>
    <property type="match status" value="1"/>
</dbReference>
<dbReference type="InterPro" id="IPR006379">
    <property type="entry name" value="HAD-SF_hydro_IIB"/>
</dbReference>
<reference evidence="2 3" key="1">
    <citation type="submission" date="2018-02" db="EMBL/GenBank/DDBJ databases">
        <authorList>
            <person name="Cohen D.B."/>
            <person name="Kent A.D."/>
        </authorList>
    </citation>
    <scope>NUCLEOTIDE SEQUENCE [LARGE SCALE GENOMIC DNA]</scope>
    <source>
        <strain evidence="2 3">CECT 9216</strain>
    </source>
</reference>
<dbReference type="InterPro" id="IPR000150">
    <property type="entry name" value="Cof"/>
</dbReference>
<dbReference type="GeneID" id="99675064"/>
<dbReference type="GO" id="GO:0050308">
    <property type="term" value="F:sugar-phosphatase activity"/>
    <property type="evidence" value="ECO:0007669"/>
    <property type="project" value="UniProtKB-EC"/>
</dbReference>